<dbReference type="EMBL" id="JH795880">
    <property type="protein sequence ID" value="EJT96755.1"/>
    <property type="molecule type" value="Genomic_DNA"/>
</dbReference>
<proteinExistence type="predicted"/>
<evidence type="ECO:0000256" key="1">
    <source>
        <dbReference type="SAM" id="MobiDB-lite"/>
    </source>
</evidence>
<feature type="compositionally biased region" description="Basic and acidic residues" evidence="1">
    <location>
        <begin position="431"/>
        <end position="453"/>
    </location>
</feature>
<organism evidence="2 3">
    <name type="scientific">Dacryopinax primogenitus (strain DJM 731)</name>
    <name type="common">Brown rot fungus</name>
    <dbReference type="NCBI Taxonomy" id="1858805"/>
    <lineage>
        <taxon>Eukaryota</taxon>
        <taxon>Fungi</taxon>
        <taxon>Dikarya</taxon>
        <taxon>Basidiomycota</taxon>
        <taxon>Agaricomycotina</taxon>
        <taxon>Dacrymycetes</taxon>
        <taxon>Dacrymycetales</taxon>
        <taxon>Dacrymycetaceae</taxon>
        <taxon>Dacryopinax</taxon>
    </lineage>
</organism>
<reference evidence="2 3" key="1">
    <citation type="journal article" date="2012" name="Science">
        <title>The Paleozoic origin of enzymatic lignin decomposition reconstructed from 31 fungal genomes.</title>
        <authorList>
            <person name="Floudas D."/>
            <person name="Binder M."/>
            <person name="Riley R."/>
            <person name="Barry K."/>
            <person name="Blanchette R.A."/>
            <person name="Henrissat B."/>
            <person name="Martinez A.T."/>
            <person name="Otillar R."/>
            <person name="Spatafora J.W."/>
            <person name="Yadav J.S."/>
            <person name="Aerts A."/>
            <person name="Benoit I."/>
            <person name="Boyd A."/>
            <person name="Carlson A."/>
            <person name="Copeland A."/>
            <person name="Coutinho P.M."/>
            <person name="de Vries R.P."/>
            <person name="Ferreira P."/>
            <person name="Findley K."/>
            <person name="Foster B."/>
            <person name="Gaskell J."/>
            <person name="Glotzer D."/>
            <person name="Gorecki P."/>
            <person name="Heitman J."/>
            <person name="Hesse C."/>
            <person name="Hori C."/>
            <person name="Igarashi K."/>
            <person name="Jurgens J.A."/>
            <person name="Kallen N."/>
            <person name="Kersten P."/>
            <person name="Kohler A."/>
            <person name="Kuees U."/>
            <person name="Kumar T.K.A."/>
            <person name="Kuo A."/>
            <person name="LaButti K."/>
            <person name="Larrondo L.F."/>
            <person name="Lindquist E."/>
            <person name="Ling A."/>
            <person name="Lombard V."/>
            <person name="Lucas S."/>
            <person name="Lundell T."/>
            <person name="Martin R."/>
            <person name="McLaughlin D.J."/>
            <person name="Morgenstern I."/>
            <person name="Morin E."/>
            <person name="Murat C."/>
            <person name="Nagy L.G."/>
            <person name="Nolan M."/>
            <person name="Ohm R.A."/>
            <person name="Patyshakuliyeva A."/>
            <person name="Rokas A."/>
            <person name="Ruiz-Duenas F.J."/>
            <person name="Sabat G."/>
            <person name="Salamov A."/>
            <person name="Samejima M."/>
            <person name="Schmutz J."/>
            <person name="Slot J.C."/>
            <person name="St John F."/>
            <person name="Stenlid J."/>
            <person name="Sun H."/>
            <person name="Sun S."/>
            <person name="Syed K."/>
            <person name="Tsang A."/>
            <person name="Wiebenga A."/>
            <person name="Young D."/>
            <person name="Pisabarro A."/>
            <person name="Eastwood D.C."/>
            <person name="Martin F."/>
            <person name="Cullen D."/>
            <person name="Grigoriev I.V."/>
            <person name="Hibbett D.S."/>
        </authorList>
    </citation>
    <scope>NUCLEOTIDE SEQUENCE [LARGE SCALE GENOMIC DNA]</scope>
    <source>
        <strain evidence="2 3">DJM-731 SS1</strain>
    </source>
</reference>
<dbReference type="AlphaFoldDB" id="M5FN35"/>
<sequence>MFGFEVPAREWAFARAYIGSAMGIAKQKTKQLGEWPASDAAQDLLVQYGSILQRIGGRRFLLDARDKYEELVKELHKEGRGPEAARWGAKMGDLTKRLGESGDAWWIWAVRTAAGDKVPLPAAVLPAVGPVDEIPDPKPTRWWFSRPSRPASVFTSKPDFLPTEMPKSPLAERVMANALVALSAQWAEDGRLRQALELEKASLRLLGGVLPPSYTSNPPTLPKAVTAASSTQPSQTATDPAAKRLHLLSLSHARALLQIHQAEVLFSLSLSLKHPFHSSSLDLLQAAARQAEYAISQLTAIPLTHPDFPESPLPAIPTPDAELDGVWSNSSVLKEPSRRLLRDARRTAAHAWALSAVLYERQGEWLKAYECAERGMEWVAAGRVLTDFSRSPEAATKGREGLVAEFAETFEVHQRTRMKMLQYTHGTVVDPTKDNVADKSGEAKGKAKAKEGK</sequence>
<dbReference type="RefSeq" id="XP_040623653.1">
    <property type="nucleotide sequence ID" value="XM_040774168.1"/>
</dbReference>
<dbReference type="HOGENOM" id="CLU_604142_0_0_1"/>
<dbReference type="Proteomes" id="UP000030653">
    <property type="component" value="Unassembled WGS sequence"/>
</dbReference>
<accession>M5FN35</accession>
<protein>
    <submittedName>
        <fullName evidence="2">Uncharacterized protein</fullName>
    </submittedName>
</protein>
<dbReference type="OrthoDB" id="2524554at2759"/>
<evidence type="ECO:0000313" key="2">
    <source>
        <dbReference type="EMBL" id="EJT96755.1"/>
    </source>
</evidence>
<feature type="region of interest" description="Disordered" evidence="1">
    <location>
        <begin position="430"/>
        <end position="453"/>
    </location>
</feature>
<dbReference type="GeneID" id="63689230"/>
<name>M5FN35_DACPD</name>
<keyword evidence="3" id="KW-1185">Reference proteome</keyword>
<evidence type="ECO:0000313" key="3">
    <source>
        <dbReference type="Proteomes" id="UP000030653"/>
    </source>
</evidence>
<gene>
    <name evidence="2" type="ORF">DACRYDRAFT_25459</name>
</gene>